<dbReference type="GO" id="GO:0003677">
    <property type="term" value="F:DNA binding"/>
    <property type="evidence" value="ECO:0007669"/>
    <property type="project" value="InterPro"/>
</dbReference>
<dbReference type="GO" id="GO:0005524">
    <property type="term" value="F:ATP binding"/>
    <property type="evidence" value="ECO:0007669"/>
    <property type="project" value="InterPro"/>
</dbReference>
<evidence type="ECO:0000313" key="4">
    <source>
        <dbReference type="Proteomes" id="UP000186922"/>
    </source>
</evidence>
<dbReference type="Gene3D" id="3.40.50.10190">
    <property type="entry name" value="BRCT domain"/>
    <property type="match status" value="2"/>
</dbReference>
<feature type="domain" description="BRCT" evidence="2">
    <location>
        <begin position="265"/>
        <end position="328"/>
    </location>
</feature>
<dbReference type="EMBL" id="BDGG01000005">
    <property type="protein sequence ID" value="GAU99035.1"/>
    <property type="molecule type" value="Genomic_DNA"/>
</dbReference>
<keyword evidence="1" id="KW-0233">DNA recombination</keyword>
<dbReference type="InterPro" id="IPR001357">
    <property type="entry name" value="BRCT_dom"/>
</dbReference>
<dbReference type="PROSITE" id="PS50172">
    <property type="entry name" value="BRCT"/>
    <property type="match status" value="2"/>
</dbReference>
<evidence type="ECO:0000256" key="1">
    <source>
        <dbReference type="ARBA" id="ARBA00023172"/>
    </source>
</evidence>
<dbReference type="SMART" id="SM00292">
    <property type="entry name" value="BRCT"/>
    <property type="match status" value="2"/>
</dbReference>
<dbReference type="Pfam" id="PF16589">
    <property type="entry name" value="BRCT_2"/>
    <property type="match status" value="1"/>
</dbReference>
<dbReference type="Proteomes" id="UP000186922">
    <property type="component" value="Unassembled WGS sequence"/>
</dbReference>
<name>A0A1D1VE18_RAMVA</name>
<feature type="domain" description="BRCT" evidence="2">
    <location>
        <begin position="71"/>
        <end position="161"/>
    </location>
</feature>
<sequence length="350" mass="39107">MPNRQTLVSPWWNHLKLKSQSGGRLGAKYVPDGHFKEGGSPTKKQKTAAPRMAVGRLAERFRAADTSGVATQGNIFAGKEFHVVDGDKAHCKQDTEKLIVSYGGTAVQDVSPGRTFCVIANKTTVRVANLIKSKSYDVVYPSWVHGCVAAKEIFPWYPKDLMFVREQTQKLMASVFDKYGDSFTENISVNGLERLLNEMEHKKISRTTLVNLEERYFGESPLLGLSRTYTAYRYFDKYAEIGDPMALQKLSACMTLAEVEFVASGGLVVDKVAPDVTHFVVASSQLARLEDIKKLNHDQTEKFHLVSEKRVLKSAEQGMILEERSFALKTEAEKENSLSLLLATIFQRAT</sequence>
<dbReference type="InterPro" id="IPR029710">
    <property type="entry name" value="LIG4"/>
</dbReference>
<proteinExistence type="predicted"/>
<dbReference type="STRING" id="947166.A0A1D1VE18"/>
<protein>
    <submittedName>
        <fullName evidence="3">DNA ligase 4</fullName>
    </submittedName>
</protein>
<comment type="caution">
    <text evidence="3">The sequence shown here is derived from an EMBL/GenBank/DDBJ whole genome shotgun (WGS) entry which is preliminary data.</text>
</comment>
<dbReference type="PANTHER" id="PTHR45997:SF1">
    <property type="entry name" value="DNA LIGASE 4"/>
    <property type="match status" value="1"/>
</dbReference>
<evidence type="ECO:0000313" key="3">
    <source>
        <dbReference type="EMBL" id="GAU99035.1"/>
    </source>
</evidence>
<keyword evidence="4" id="KW-1185">Reference proteome</keyword>
<dbReference type="CDD" id="cd17722">
    <property type="entry name" value="BRCT_DNA_ligase_IV_rpt1"/>
    <property type="match status" value="1"/>
</dbReference>
<dbReference type="InterPro" id="IPR036420">
    <property type="entry name" value="BRCT_dom_sf"/>
</dbReference>
<dbReference type="SUPFAM" id="SSF52113">
    <property type="entry name" value="BRCT domain"/>
    <property type="match status" value="2"/>
</dbReference>
<dbReference type="GO" id="GO:0005958">
    <property type="term" value="C:DNA-dependent protein kinase-DNA ligase 4 complex"/>
    <property type="evidence" value="ECO:0007669"/>
    <property type="project" value="TreeGrafter"/>
</dbReference>
<dbReference type="OrthoDB" id="151490at2759"/>
<dbReference type="GO" id="GO:0032807">
    <property type="term" value="C:DNA ligase IV complex"/>
    <property type="evidence" value="ECO:0007669"/>
    <property type="project" value="TreeGrafter"/>
</dbReference>
<dbReference type="PANTHER" id="PTHR45997">
    <property type="entry name" value="DNA LIGASE 4"/>
    <property type="match status" value="1"/>
</dbReference>
<dbReference type="GO" id="GO:0003910">
    <property type="term" value="F:DNA ligase (ATP) activity"/>
    <property type="evidence" value="ECO:0007669"/>
    <property type="project" value="InterPro"/>
</dbReference>
<evidence type="ECO:0000259" key="2">
    <source>
        <dbReference type="PROSITE" id="PS50172"/>
    </source>
</evidence>
<dbReference type="GO" id="GO:0006297">
    <property type="term" value="P:nucleotide-excision repair, DNA gap filling"/>
    <property type="evidence" value="ECO:0007669"/>
    <property type="project" value="TreeGrafter"/>
</dbReference>
<accession>A0A1D1VE18</accession>
<reference evidence="3 4" key="1">
    <citation type="journal article" date="2016" name="Nat. Commun.">
        <title>Extremotolerant tardigrade genome and improved radiotolerance of human cultured cells by tardigrade-unique protein.</title>
        <authorList>
            <person name="Hashimoto T."/>
            <person name="Horikawa D.D."/>
            <person name="Saito Y."/>
            <person name="Kuwahara H."/>
            <person name="Kozuka-Hata H."/>
            <person name="Shin-I T."/>
            <person name="Minakuchi Y."/>
            <person name="Ohishi K."/>
            <person name="Motoyama A."/>
            <person name="Aizu T."/>
            <person name="Enomoto A."/>
            <person name="Kondo K."/>
            <person name="Tanaka S."/>
            <person name="Hara Y."/>
            <person name="Koshikawa S."/>
            <person name="Sagara H."/>
            <person name="Miura T."/>
            <person name="Yokobori S."/>
            <person name="Miyagawa K."/>
            <person name="Suzuki Y."/>
            <person name="Kubo T."/>
            <person name="Oyama M."/>
            <person name="Kohara Y."/>
            <person name="Fujiyama A."/>
            <person name="Arakawa K."/>
            <person name="Katayama T."/>
            <person name="Toyoda A."/>
            <person name="Kunieda T."/>
        </authorList>
    </citation>
    <scope>NUCLEOTIDE SEQUENCE [LARGE SCALE GENOMIC DNA]</scope>
    <source>
        <strain evidence="3 4">YOKOZUNA-1</strain>
    </source>
</reference>
<keyword evidence="3" id="KW-0436">Ligase</keyword>
<organism evidence="3 4">
    <name type="scientific">Ramazzottius varieornatus</name>
    <name type="common">Water bear</name>
    <name type="synonym">Tardigrade</name>
    <dbReference type="NCBI Taxonomy" id="947166"/>
    <lineage>
        <taxon>Eukaryota</taxon>
        <taxon>Metazoa</taxon>
        <taxon>Ecdysozoa</taxon>
        <taxon>Tardigrada</taxon>
        <taxon>Eutardigrada</taxon>
        <taxon>Parachela</taxon>
        <taxon>Hypsibioidea</taxon>
        <taxon>Ramazzottiidae</taxon>
        <taxon>Ramazzottius</taxon>
    </lineage>
</organism>
<dbReference type="GO" id="GO:0006303">
    <property type="term" value="P:double-strand break repair via nonhomologous end joining"/>
    <property type="evidence" value="ECO:0007669"/>
    <property type="project" value="TreeGrafter"/>
</dbReference>
<dbReference type="GO" id="GO:0006310">
    <property type="term" value="P:DNA recombination"/>
    <property type="evidence" value="ECO:0007669"/>
    <property type="project" value="UniProtKB-KW"/>
</dbReference>
<gene>
    <name evidence="3" type="primary">RvY_10092-1</name>
    <name evidence="3" type="synonym">RvY_10092.1</name>
    <name evidence="3" type="ORF">RvY_10092</name>
</gene>
<dbReference type="AlphaFoldDB" id="A0A1D1VE18"/>